<name>A0AAV1IIC8_9CHLO</name>
<evidence type="ECO:0000256" key="4">
    <source>
        <dbReference type="ARBA" id="ARBA00022679"/>
    </source>
</evidence>
<evidence type="ECO:0000256" key="3">
    <source>
        <dbReference type="ARBA" id="ARBA00022676"/>
    </source>
</evidence>
<reference evidence="12 13" key="1">
    <citation type="submission" date="2023-10" db="EMBL/GenBank/DDBJ databases">
        <authorList>
            <person name="Maclean D."/>
            <person name="Macfadyen A."/>
        </authorList>
    </citation>
    <scope>NUCLEOTIDE SEQUENCE [LARGE SCALE GENOMIC DNA]</scope>
</reference>
<comment type="caution">
    <text evidence="12">The sequence shown here is derived from an EMBL/GenBank/DDBJ whole genome shotgun (WGS) entry which is preliminary data.</text>
</comment>
<feature type="domain" description="Sucrose synthase first GT-B" evidence="9">
    <location>
        <begin position="272"/>
        <end position="562"/>
    </location>
</feature>
<protein>
    <recommendedName>
        <fullName evidence="2 6">Sucrose synthase</fullName>
        <ecNumber evidence="2 6">2.4.1.13</ecNumber>
    </recommendedName>
</protein>
<dbReference type="PANTHER" id="PTHR45839:SF7">
    <property type="entry name" value="SUCROSE SYNTHASE 1"/>
    <property type="match status" value="1"/>
</dbReference>
<dbReference type="GO" id="GO:0016157">
    <property type="term" value="F:sucrose synthase activity"/>
    <property type="evidence" value="ECO:0007669"/>
    <property type="project" value="UniProtKB-UniRule"/>
</dbReference>
<dbReference type="Proteomes" id="UP001314263">
    <property type="component" value="Unassembled WGS sequence"/>
</dbReference>
<dbReference type="Gene3D" id="3.40.50.2000">
    <property type="entry name" value="Glycogen Phosphorylase B"/>
    <property type="match status" value="2"/>
</dbReference>
<keyword evidence="13" id="KW-1185">Reference proteome</keyword>
<dbReference type="Pfam" id="PF24862">
    <property type="entry name" value="SUS_EPBD"/>
    <property type="match status" value="1"/>
</dbReference>
<evidence type="ECO:0000259" key="11">
    <source>
        <dbReference type="Pfam" id="PF24862"/>
    </source>
</evidence>
<dbReference type="InterPro" id="IPR000368">
    <property type="entry name" value="Sucrose_synth_GT-B1"/>
</dbReference>
<evidence type="ECO:0000256" key="7">
    <source>
        <dbReference type="SAM" id="MobiDB-lite"/>
    </source>
</evidence>
<evidence type="ECO:0000256" key="2">
    <source>
        <dbReference type="ARBA" id="ARBA00012540"/>
    </source>
</evidence>
<evidence type="ECO:0000259" key="10">
    <source>
        <dbReference type="Pfam" id="PF24861"/>
    </source>
</evidence>
<keyword evidence="3 6" id="KW-0328">Glycosyltransferase</keyword>
<comment type="catalytic activity">
    <reaction evidence="5 6">
        <text>an NDP-alpha-D-glucose + D-fructose = a ribonucleoside 5'-diphosphate + sucrose + H(+)</text>
        <dbReference type="Rhea" id="RHEA:16241"/>
        <dbReference type="ChEBI" id="CHEBI:15378"/>
        <dbReference type="ChEBI" id="CHEBI:17992"/>
        <dbReference type="ChEBI" id="CHEBI:37721"/>
        <dbReference type="ChEBI" id="CHEBI:57930"/>
        <dbReference type="ChEBI" id="CHEBI:76533"/>
        <dbReference type="EC" id="2.4.1.13"/>
    </reaction>
</comment>
<dbReference type="Gene3D" id="3.10.450.330">
    <property type="match status" value="1"/>
</dbReference>
<accession>A0AAV1IIC8</accession>
<dbReference type="NCBIfam" id="TIGR02470">
    <property type="entry name" value="sucr_synth"/>
    <property type="match status" value="1"/>
</dbReference>
<evidence type="ECO:0000256" key="5">
    <source>
        <dbReference type="ARBA" id="ARBA00049030"/>
    </source>
</evidence>
<dbReference type="EMBL" id="CAUYUE010000014">
    <property type="protein sequence ID" value="CAK0786396.1"/>
    <property type="molecule type" value="Genomic_DNA"/>
</dbReference>
<dbReference type="EC" id="2.4.1.13" evidence="2 6"/>
<keyword evidence="4 6" id="KW-0808">Transferase</keyword>
<dbReference type="Gene3D" id="1.20.120.1230">
    <property type="match status" value="1"/>
</dbReference>
<evidence type="ECO:0000313" key="13">
    <source>
        <dbReference type="Proteomes" id="UP001314263"/>
    </source>
</evidence>
<evidence type="ECO:0000259" key="8">
    <source>
        <dbReference type="Pfam" id="PF00534"/>
    </source>
</evidence>
<evidence type="ECO:0000256" key="6">
    <source>
        <dbReference type="RuleBase" id="RU280817"/>
    </source>
</evidence>
<dbReference type="AlphaFoldDB" id="A0AAV1IIC8"/>
<feature type="domain" description="Glycosyl transferase family 1" evidence="8">
    <location>
        <begin position="573"/>
        <end position="738"/>
    </location>
</feature>
<dbReference type="PANTHER" id="PTHR45839">
    <property type="match status" value="1"/>
</dbReference>
<comment type="similarity">
    <text evidence="1 6">Belongs to the glycosyltransferase 1 family. Plant sucrose synthase subfamily.</text>
</comment>
<evidence type="ECO:0000313" key="12">
    <source>
        <dbReference type="EMBL" id="CAK0786396.1"/>
    </source>
</evidence>
<dbReference type="InterPro" id="IPR056736">
    <property type="entry name" value="SUS_EPBD"/>
</dbReference>
<dbReference type="SUPFAM" id="SSF53756">
    <property type="entry name" value="UDP-Glycosyltransferase/glycogen phosphorylase"/>
    <property type="match status" value="1"/>
</dbReference>
<comment type="function">
    <text evidence="6">Sucrose-cleaving enzyme that provides UDP-glucose and fructose for various metabolic pathways.</text>
</comment>
<dbReference type="GO" id="GO:0005985">
    <property type="term" value="P:sucrose metabolic process"/>
    <property type="evidence" value="ECO:0007669"/>
    <property type="project" value="InterPro"/>
</dbReference>
<dbReference type="InterPro" id="IPR056735">
    <property type="entry name" value="SUS_N"/>
</dbReference>
<feature type="domain" description="Sucrose synthase N-terminal" evidence="10">
    <location>
        <begin position="12"/>
        <end position="123"/>
    </location>
</feature>
<organism evidence="12 13">
    <name type="scientific">Coccomyxa viridis</name>
    <dbReference type="NCBI Taxonomy" id="1274662"/>
    <lineage>
        <taxon>Eukaryota</taxon>
        <taxon>Viridiplantae</taxon>
        <taxon>Chlorophyta</taxon>
        <taxon>core chlorophytes</taxon>
        <taxon>Trebouxiophyceae</taxon>
        <taxon>Trebouxiophyceae incertae sedis</taxon>
        <taxon>Coccomyxaceae</taxon>
        <taxon>Coccomyxa</taxon>
    </lineage>
</organism>
<proteinExistence type="inferred from homology"/>
<dbReference type="Pfam" id="PF00862">
    <property type="entry name" value="GT-B_Sucrose_synth"/>
    <property type="match status" value="1"/>
</dbReference>
<dbReference type="InterPro" id="IPR001296">
    <property type="entry name" value="Glyco_trans_1"/>
</dbReference>
<gene>
    <name evidence="12" type="ORF">CVIRNUC_009609</name>
</gene>
<feature type="domain" description="Sucrose synthase EPBD" evidence="11">
    <location>
        <begin position="163"/>
        <end position="248"/>
    </location>
</feature>
<sequence>MVAAQKSPELEAQEDLQRAISEHKLAIQTALRRVLEEGKAEAVLKPHVIQDALADVAKEQNIPELLNAPIAKHLSHCQEVITNATCVALSLRPTYGKFLRYRICTDAMKVEFLDTTEFLKFKEKHADKNPIDENERYWAVELDLEPFKAHFPLMTRPSSIGDGVRFLNRHLSSRLFASKAEFHPIFDFLSSLHSNGTRLMLGESITTYEEMGTALTKAEKLLENMDAEAPVSEVAGQLRDLGIERGWGSTVGSTRSTMLMLGDIIQAPDPETLQNFLGRLPIGFNVVILSPHGFFGQANVLGKPDTGGQIVYILDQVRALEREMLKRIEESGLEIQPQILIVTRLIPEAQGTTCDQRIEEINGTRYARILRVPFRAKDGKVVPHWMSRFDVWPYLEQFALEAGGEIRKELGGHKPDLIIGNYSDGNLVATLLAYYMNVTQCTIAHALEKTKYTNADIHWRQMDDDYHFAAQFTADLIAMNHTDFIITSTFQEIAGTEESMGQYEDHSHFTLPGLYRVISGINVFDPKFNIVSPGADLDIYFPYTDSKRRLTALHAEIEELLYGSQEAPTAKGFLKDKGKPIIFSMARLDHVKNLTGLAEWFAKNKRLRELCNLVIVGGIVDPSQTTDKEEKDQCNKMHAIIKDHGLHGEFRWLVAQKDPVRNGELYRYIADKHGAFVQPALYEAFGLTVVEAMSCGLPTFATIKGGPAEIIVHKKSGFHLDPYHGEAAAELMVEFFEDVVKDHSVWDRVSEASLQRIKEKYTWALYADRLMTLTRVYSFWKFVSKLDRRETRRYLQMFYTLMMRPLIAKVREDEAHKTAAKGGGTPEENAGAATHVGGPQKAAGV</sequence>
<dbReference type="Pfam" id="PF24861">
    <property type="entry name" value="SUS_N"/>
    <property type="match status" value="1"/>
</dbReference>
<evidence type="ECO:0000259" key="9">
    <source>
        <dbReference type="Pfam" id="PF00862"/>
    </source>
</evidence>
<dbReference type="Pfam" id="PF00534">
    <property type="entry name" value="Glycos_transf_1"/>
    <property type="match status" value="1"/>
</dbReference>
<dbReference type="InterPro" id="IPR012820">
    <property type="entry name" value="Sucrose_synthase_pln/cyn"/>
</dbReference>
<feature type="region of interest" description="Disordered" evidence="7">
    <location>
        <begin position="817"/>
        <end position="845"/>
    </location>
</feature>
<evidence type="ECO:0000256" key="1">
    <source>
        <dbReference type="ARBA" id="ARBA00005894"/>
    </source>
</evidence>